<dbReference type="PROSITE" id="PS50977">
    <property type="entry name" value="HTH_TETR_2"/>
    <property type="match status" value="1"/>
</dbReference>
<feature type="domain" description="HTH tetR-type" evidence="5">
    <location>
        <begin position="24"/>
        <end position="84"/>
    </location>
</feature>
<dbReference type="PANTHER" id="PTHR30055">
    <property type="entry name" value="HTH-TYPE TRANSCRIPTIONAL REGULATOR RUTR"/>
    <property type="match status" value="1"/>
</dbReference>
<feature type="region of interest" description="Disordered" evidence="4">
    <location>
        <begin position="1"/>
        <end position="24"/>
    </location>
</feature>
<dbReference type="PANTHER" id="PTHR30055:SF235">
    <property type="entry name" value="TRANSCRIPTIONAL REGULATORY PROTEIN"/>
    <property type="match status" value="1"/>
</dbReference>
<dbReference type="Proteomes" id="UP000545493">
    <property type="component" value="Unassembled WGS sequence"/>
</dbReference>
<keyword evidence="7" id="KW-1185">Reference proteome</keyword>
<dbReference type="Gene3D" id="1.10.10.60">
    <property type="entry name" value="Homeodomain-like"/>
    <property type="match status" value="1"/>
</dbReference>
<dbReference type="PRINTS" id="PR00455">
    <property type="entry name" value="HTHTETR"/>
</dbReference>
<gene>
    <name evidence="6" type="ORF">FHU38_001512</name>
</gene>
<dbReference type="GO" id="GO:0003700">
    <property type="term" value="F:DNA-binding transcription factor activity"/>
    <property type="evidence" value="ECO:0007669"/>
    <property type="project" value="TreeGrafter"/>
</dbReference>
<accession>A0A7X5ZPV4</accession>
<evidence type="ECO:0000256" key="3">
    <source>
        <dbReference type="SAM" id="Coils"/>
    </source>
</evidence>
<dbReference type="InterPro" id="IPR050109">
    <property type="entry name" value="HTH-type_TetR-like_transc_reg"/>
</dbReference>
<keyword evidence="1 2" id="KW-0238">DNA-binding</keyword>
<comment type="caution">
    <text evidence="6">The sequence shown here is derived from an EMBL/GenBank/DDBJ whole genome shotgun (WGS) entry which is preliminary data.</text>
</comment>
<dbReference type="InterPro" id="IPR001647">
    <property type="entry name" value="HTH_TetR"/>
</dbReference>
<dbReference type="GO" id="GO:0000976">
    <property type="term" value="F:transcription cis-regulatory region binding"/>
    <property type="evidence" value="ECO:0007669"/>
    <property type="project" value="TreeGrafter"/>
</dbReference>
<sequence>MSVSETDQLTKGEGRPQRQRRRSSEVDALILDAAQQLFGSKGYAGTSGREIAKLANVHEPSIYRRFGSKAGLFEAAVLSPFNEAISSYLEEWQKQVDEPATTVGLVRSFVTPMYALVSEHRELVLALLAAHEFHAGSVDAERPNFDALLRRMDTQAQVESMRRGLQTSEDAKLTVRVATAMVMGMALLSDWLLPPGAARPSDEVITDEMVRLISHGVAAQDAAPAGSARGEDSAMSPFLLNQLLDRLAEAEGRAVRAELELERLRAATRSAH</sequence>
<name>A0A7X5ZPV4_9PSEU</name>
<evidence type="ECO:0000313" key="7">
    <source>
        <dbReference type="Proteomes" id="UP000545493"/>
    </source>
</evidence>
<dbReference type="SUPFAM" id="SSF46689">
    <property type="entry name" value="Homeodomain-like"/>
    <property type="match status" value="1"/>
</dbReference>
<evidence type="ECO:0000313" key="6">
    <source>
        <dbReference type="EMBL" id="NIJ11168.1"/>
    </source>
</evidence>
<proteinExistence type="predicted"/>
<feature type="coiled-coil region" evidence="3">
    <location>
        <begin position="240"/>
        <end position="267"/>
    </location>
</feature>
<dbReference type="EMBL" id="JAAOYM010000001">
    <property type="protein sequence ID" value="NIJ11168.1"/>
    <property type="molecule type" value="Genomic_DNA"/>
</dbReference>
<dbReference type="RefSeq" id="WP_167168109.1">
    <property type="nucleotide sequence ID" value="NZ_JAAOYM010000001.1"/>
</dbReference>
<evidence type="ECO:0000256" key="4">
    <source>
        <dbReference type="SAM" id="MobiDB-lite"/>
    </source>
</evidence>
<dbReference type="InterPro" id="IPR009057">
    <property type="entry name" value="Homeodomain-like_sf"/>
</dbReference>
<keyword evidence="3" id="KW-0175">Coiled coil</keyword>
<reference evidence="6 7" key="1">
    <citation type="submission" date="2020-03" db="EMBL/GenBank/DDBJ databases">
        <title>Sequencing the genomes of 1000 actinobacteria strains.</title>
        <authorList>
            <person name="Klenk H.-P."/>
        </authorList>
    </citation>
    <scope>NUCLEOTIDE SEQUENCE [LARGE SCALE GENOMIC DNA]</scope>
    <source>
        <strain evidence="6 7">DSM 45685</strain>
    </source>
</reference>
<dbReference type="Pfam" id="PF00440">
    <property type="entry name" value="TetR_N"/>
    <property type="match status" value="1"/>
</dbReference>
<evidence type="ECO:0000259" key="5">
    <source>
        <dbReference type="PROSITE" id="PS50977"/>
    </source>
</evidence>
<dbReference type="Gene3D" id="1.10.357.10">
    <property type="entry name" value="Tetracycline Repressor, domain 2"/>
    <property type="match status" value="1"/>
</dbReference>
<feature type="DNA-binding region" description="H-T-H motif" evidence="2">
    <location>
        <begin position="47"/>
        <end position="66"/>
    </location>
</feature>
<dbReference type="AlphaFoldDB" id="A0A7X5ZPV4"/>
<evidence type="ECO:0000256" key="1">
    <source>
        <dbReference type="ARBA" id="ARBA00023125"/>
    </source>
</evidence>
<evidence type="ECO:0000256" key="2">
    <source>
        <dbReference type="PROSITE-ProRule" id="PRU00335"/>
    </source>
</evidence>
<protein>
    <submittedName>
        <fullName evidence="6">AcrR family transcriptional regulator</fullName>
    </submittedName>
</protein>
<organism evidence="6 7">
    <name type="scientific">Saccharomonospora amisosensis</name>
    <dbReference type="NCBI Taxonomy" id="1128677"/>
    <lineage>
        <taxon>Bacteria</taxon>
        <taxon>Bacillati</taxon>
        <taxon>Actinomycetota</taxon>
        <taxon>Actinomycetes</taxon>
        <taxon>Pseudonocardiales</taxon>
        <taxon>Pseudonocardiaceae</taxon>
        <taxon>Saccharomonospora</taxon>
    </lineage>
</organism>